<evidence type="ECO:0000313" key="1">
    <source>
        <dbReference type="EMBL" id="TMW93936.1"/>
    </source>
</evidence>
<dbReference type="AlphaFoldDB" id="A0A6N2BGC4"/>
<dbReference type="EMBL" id="RXGB01002777">
    <property type="protein sequence ID" value="TMW93936.1"/>
    <property type="molecule type" value="Genomic_DNA"/>
</dbReference>
<gene>
    <name evidence="1" type="ORF">EJD97_010969</name>
</gene>
<reference evidence="1" key="1">
    <citation type="submission" date="2019-05" db="EMBL/GenBank/DDBJ databases">
        <title>The de novo reference genome and transcriptome assemblies of the wild tomato species Solanum chilense.</title>
        <authorList>
            <person name="Stam R."/>
            <person name="Nosenko T."/>
            <person name="Hoerger A.C."/>
            <person name="Stephan W."/>
            <person name="Seidel M.A."/>
            <person name="Kuhn J.M.M."/>
            <person name="Haberer G."/>
            <person name="Tellier A."/>
        </authorList>
    </citation>
    <scope>NUCLEOTIDE SEQUENCE</scope>
    <source>
        <tissue evidence="1">Mature leaves</tissue>
    </source>
</reference>
<protein>
    <submittedName>
        <fullName evidence="1">Uncharacterized protein</fullName>
    </submittedName>
</protein>
<proteinExistence type="predicted"/>
<sequence length="77" mass="8959">MQKRPPTELMTVRRACNGPFVMKFREVIPVPRFQELKCFGTKTLDIPLCLRRFVILAVEGGEESNRRYCISMGRRSP</sequence>
<organism evidence="1">
    <name type="scientific">Solanum chilense</name>
    <name type="common">Tomato</name>
    <name type="synonym">Lycopersicon chilense</name>
    <dbReference type="NCBI Taxonomy" id="4083"/>
    <lineage>
        <taxon>Eukaryota</taxon>
        <taxon>Viridiplantae</taxon>
        <taxon>Streptophyta</taxon>
        <taxon>Embryophyta</taxon>
        <taxon>Tracheophyta</taxon>
        <taxon>Spermatophyta</taxon>
        <taxon>Magnoliopsida</taxon>
        <taxon>eudicotyledons</taxon>
        <taxon>Gunneridae</taxon>
        <taxon>Pentapetalae</taxon>
        <taxon>asterids</taxon>
        <taxon>lamiids</taxon>
        <taxon>Solanales</taxon>
        <taxon>Solanaceae</taxon>
        <taxon>Solanoideae</taxon>
        <taxon>Solaneae</taxon>
        <taxon>Solanum</taxon>
        <taxon>Solanum subgen. Lycopersicon</taxon>
    </lineage>
</organism>
<comment type="caution">
    <text evidence="1">The sequence shown here is derived from an EMBL/GenBank/DDBJ whole genome shotgun (WGS) entry which is preliminary data.</text>
</comment>
<accession>A0A6N2BGC4</accession>
<name>A0A6N2BGC4_SOLCI</name>